<dbReference type="GO" id="GO:0030151">
    <property type="term" value="F:molybdenum ion binding"/>
    <property type="evidence" value="ECO:0007669"/>
    <property type="project" value="InterPro"/>
</dbReference>
<sequence>MRLWPRSTDKKSATLEAIFLAPEAGAPVVAVAKATVGEAGLVGDRYAAQKGFWRGPDACPITLIRAEDLDLIQRRHHLAVTAGEHRRNLVVRGLPSRQLTDGVLVLGDVRLRLTVPRPPCLYLERLTQRGMGRALRKSGGVCARIIQPGSLHAGMAIHKEHTERESP</sequence>
<dbReference type="GO" id="GO:0003824">
    <property type="term" value="F:catalytic activity"/>
    <property type="evidence" value="ECO:0007669"/>
    <property type="project" value="InterPro"/>
</dbReference>
<dbReference type="InterPro" id="IPR052716">
    <property type="entry name" value="MOSC_domain"/>
</dbReference>
<dbReference type="EMBL" id="FOMJ01000014">
    <property type="protein sequence ID" value="SFD93831.1"/>
    <property type="molecule type" value="Genomic_DNA"/>
</dbReference>
<organism evidence="2 3">
    <name type="scientific">Thiohalospira halophila DSM 15071</name>
    <dbReference type="NCBI Taxonomy" id="1123397"/>
    <lineage>
        <taxon>Bacteria</taxon>
        <taxon>Pseudomonadati</taxon>
        <taxon>Pseudomonadota</taxon>
        <taxon>Gammaproteobacteria</taxon>
        <taxon>Thiohalospirales</taxon>
        <taxon>Thiohalospiraceae</taxon>
        <taxon>Thiohalospira</taxon>
    </lineage>
</organism>
<dbReference type="OrthoDB" id="1550913at2"/>
<accession>A0A1I1WFN6</accession>
<dbReference type="SUPFAM" id="SSF50800">
    <property type="entry name" value="PK beta-barrel domain-like"/>
    <property type="match status" value="1"/>
</dbReference>
<dbReference type="PROSITE" id="PS51340">
    <property type="entry name" value="MOSC"/>
    <property type="match status" value="1"/>
</dbReference>
<feature type="domain" description="MOSC" evidence="1">
    <location>
        <begin position="26"/>
        <end position="160"/>
    </location>
</feature>
<evidence type="ECO:0000313" key="2">
    <source>
        <dbReference type="EMBL" id="SFD93831.1"/>
    </source>
</evidence>
<dbReference type="AlphaFoldDB" id="A0A1I1WFN6"/>
<dbReference type="PANTHER" id="PTHR36930">
    <property type="entry name" value="METAL-SULFUR CLUSTER BIOSYNTHESIS PROTEINS YUAD-RELATED"/>
    <property type="match status" value="1"/>
</dbReference>
<dbReference type="GO" id="GO:0030170">
    <property type="term" value="F:pyridoxal phosphate binding"/>
    <property type="evidence" value="ECO:0007669"/>
    <property type="project" value="InterPro"/>
</dbReference>
<dbReference type="Pfam" id="PF03473">
    <property type="entry name" value="MOSC"/>
    <property type="match status" value="1"/>
</dbReference>
<dbReference type="RefSeq" id="WP_143613301.1">
    <property type="nucleotide sequence ID" value="NZ_FOMJ01000014.1"/>
</dbReference>
<dbReference type="STRING" id="1123397.SAMN05660831_02636"/>
<proteinExistence type="predicted"/>
<dbReference type="PANTHER" id="PTHR36930:SF1">
    <property type="entry name" value="MOSC DOMAIN-CONTAINING PROTEIN"/>
    <property type="match status" value="1"/>
</dbReference>
<gene>
    <name evidence="2" type="ORF">SAMN05660831_02636</name>
</gene>
<dbReference type="InterPro" id="IPR011037">
    <property type="entry name" value="Pyrv_Knase-like_insert_dom_sf"/>
</dbReference>
<dbReference type="Gene3D" id="2.40.33.20">
    <property type="entry name" value="PK beta-barrel domain-like"/>
    <property type="match status" value="1"/>
</dbReference>
<reference evidence="2 3" key="1">
    <citation type="submission" date="2016-10" db="EMBL/GenBank/DDBJ databases">
        <authorList>
            <person name="de Groot N.N."/>
        </authorList>
    </citation>
    <scope>NUCLEOTIDE SEQUENCE [LARGE SCALE GENOMIC DNA]</scope>
    <source>
        <strain evidence="2 3">HL3</strain>
    </source>
</reference>
<name>A0A1I1WFN6_9GAMM</name>
<keyword evidence="3" id="KW-1185">Reference proteome</keyword>
<protein>
    <submittedName>
        <fullName evidence="2">MOSC domain-containing protein</fullName>
    </submittedName>
</protein>
<evidence type="ECO:0000259" key="1">
    <source>
        <dbReference type="PROSITE" id="PS51340"/>
    </source>
</evidence>
<evidence type="ECO:0000313" key="3">
    <source>
        <dbReference type="Proteomes" id="UP000198611"/>
    </source>
</evidence>
<dbReference type="Proteomes" id="UP000198611">
    <property type="component" value="Unassembled WGS sequence"/>
</dbReference>
<dbReference type="InterPro" id="IPR005302">
    <property type="entry name" value="MoCF_Sase_C"/>
</dbReference>